<reference evidence="2 3" key="1">
    <citation type="journal article" date="2014" name="FEMS Microbiol. Ecol.">
        <title>Sphaerotilus natans encrusted with nanoball-shaped Fe(III) oxide minerals formed by nitrate-reducing mixotrophic Fe(II) oxidation.</title>
        <authorList>
            <person name="Park S."/>
            <person name="Kim D.H."/>
            <person name="Lee J.H."/>
            <person name="Hur H.G."/>
        </authorList>
    </citation>
    <scope>NUCLEOTIDE SEQUENCE [LARGE SCALE GENOMIC DNA]</scope>
    <source>
        <strain evidence="2 3">DSM 6575</strain>
    </source>
</reference>
<dbReference type="EMBL" id="AZRA01000139">
    <property type="protein sequence ID" value="KDB50450.1"/>
    <property type="molecule type" value="Genomic_DNA"/>
</dbReference>
<feature type="region of interest" description="Disordered" evidence="1">
    <location>
        <begin position="1"/>
        <end position="50"/>
    </location>
</feature>
<sequence>MARAAGGCRSRRKDGGRRRQQGHRGGLHVQGHSRPRRLPARRRFDNSAHA</sequence>
<feature type="compositionally biased region" description="Basic residues" evidence="1">
    <location>
        <begin position="9"/>
        <end position="41"/>
    </location>
</feature>
<gene>
    <name evidence="2" type="ORF">X805_39670</name>
</gene>
<accession>A0A059KGF1</accession>
<keyword evidence="3" id="KW-1185">Reference proteome</keyword>
<dbReference type="Proteomes" id="UP000026714">
    <property type="component" value="Unassembled WGS sequence"/>
</dbReference>
<evidence type="ECO:0000256" key="1">
    <source>
        <dbReference type="SAM" id="MobiDB-lite"/>
    </source>
</evidence>
<protein>
    <submittedName>
        <fullName evidence="2">Uncharacterized protein</fullName>
    </submittedName>
</protein>
<organism evidence="2 3">
    <name type="scientific">Sphaerotilus natans subsp. natans DSM 6575</name>
    <dbReference type="NCBI Taxonomy" id="1286631"/>
    <lineage>
        <taxon>Bacteria</taxon>
        <taxon>Pseudomonadati</taxon>
        <taxon>Pseudomonadota</taxon>
        <taxon>Betaproteobacteria</taxon>
        <taxon>Burkholderiales</taxon>
        <taxon>Sphaerotilaceae</taxon>
        <taxon>Sphaerotilus</taxon>
    </lineage>
</organism>
<proteinExistence type="predicted"/>
<evidence type="ECO:0000313" key="2">
    <source>
        <dbReference type="EMBL" id="KDB50450.1"/>
    </source>
</evidence>
<name>A0A059KGF1_9BURK</name>
<dbReference type="AlphaFoldDB" id="A0A059KGF1"/>
<comment type="caution">
    <text evidence="2">The sequence shown here is derived from an EMBL/GenBank/DDBJ whole genome shotgun (WGS) entry which is preliminary data.</text>
</comment>
<evidence type="ECO:0000313" key="3">
    <source>
        <dbReference type="Proteomes" id="UP000026714"/>
    </source>
</evidence>